<sequence>MYFLTELVRLLEQRGHVFSADPRVAEESLRDSPLPFAERLARRAEMADRDHALRDRLAAHERRLHQLLRLATLLWLGAGFAAGWALMAQRSLNFLLLLAGVLSVHSVMLLLWLVSALGRRPPKTLLAPDNWLRGKDAVSQAMLRLYAEAAGQTVQRWRLGAAMHRLSLAALGGMTLAVLLMLSVRQYGFNWESTLLDSAAFGHLVQVLGWLPAKLGFAVPDAAAVAANRNQAQAGDAAAWAGLLLGSIVCYGLLPRAAAWLFCLWHGRGRLEPDWSQPYYQTIIGRWQRRITDSAADYRADTPQPAPALPAAAAQHWALLLDTAHPERDWYRDLLGRDWQDCGVIAERSELAALAERLQHAAAPVQLLVGIRATLPPDRGMTRRLETLSAQAAGGLIVQLYLPAGTDPAAGSLQETLAQWRDTLHRYGWPWIEPPQTSQLPPKASAGKAV</sequence>
<evidence type="ECO:0000256" key="1">
    <source>
        <dbReference type="SAM" id="Phobius"/>
    </source>
</evidence>
<feature type="transmembrane region" description="Helical" evidence="1">
    <location>
        <begin position="238"/>
        <end position="265"/>
    </location>
</feature>
<keyword evidence="1" id="KW-1133">Transmembrane helix</keyword>
<dbReference type="InterPro" id="IPR021296">
    <property type="entry name" value="DUF2868"/>
</dbReference>
<dbReference type="EMBL" id="JAKOOW010000017">
    <property type="protein sequence ID" value="MCG6503705.1"/>
    <property type="molecule type" value="Genomic_DNA"/>
</dbReference>
<keyword evidence="3" id="KW-1185">Reference proteome</keyword>
<dbReference type="Pfam" id="PF11067">
    <property type="entry name" value="DUF2868"/>
    <property type="match status" value="1"/>
</dbReference>
<feature type="transmembrane region" description="Helical" evidence="1">
    <location>
        <begin position="67"/>
        <end position="88"/>
    </location>
</feature>
<dbReference type="Proteomes" id="UP001298424">
    <property type="component" value="Unassembled WGS sequence"/>
</dbReference>
<keyword evidence="1" id="KW-0812">Transmembrane</keyword>
<name>A0ABS9NLZ9_9NEIS</name>
<comment type="caution">
    <text evidence="2">The sequence shown here is derived from an EMBL/GenBank/DDBJ whole genome shotgun (WGS) entry which is preliminary data.</text>
</comment>
<feature type="transmembrane region" description="Helical" evidence="1">
    <location>
        <begin position="94"/>
        <end position="114"/>
    </location>
</feature>
<reference evidence="2 3" key="1">
    <citation type="submission" date="2022-02" db="EMBL/GenBank/DDBJ databases">
        <title>Genome sequence data of Kingella unionensis sp. nov. strain CICC 24913 (CCUG 75125).</title>
        <authorList>
            <person name="Xiao M."/>
        </authorList>
    </citation>
    <scope>NUCLEOTIDE SEQUENCE [LARGE SCALE GENOMIC DNA]</scope>
    <source>
        <strain evidence="2 3">CICC 24913</strain>
    </source>
</reference>
<evidence type="ECO:0000313" key="2">
    <source>
        <dbReference type="EMBL" id="MCG6503705.1"/>
    </source>
</evidence>
<organism evidence="2 3">
    <name type="scientific">Kingella pumchi</name>
    <dbReference type="NCBI Taxonomy" id="2779506"/>
    <lineage>
        <taxon>Bacteria</taxon>
        <taxon>Pseudomonadati</taxon>
        <taxon>Pseudomonadota</taxon>
        <taxon>Betaproteobacteria</taxon>
        <taxon>Neisseriales</taxon>
        <taxon>Neisseriaceae</taxon>
        <taxon>Kingella</taxon>
    </lineage>
</organism>
<keyword evidence="1" id="KW-0472">Membrane</keyword>
<protein>
    <submittedName>
        <fullName evidence="2">DUF2868 domain-containing protein</fullName>
    </submittedName>
</protein>
<gene>
    <name evidence="2" type="ORF">MB824_04230</name>
</gene>
<accession>A0ABS9NLZ9</accession>
<proteinExistence type="predicted"/>
<dbReference type="RefSeq" id="WP_238746257.1">
    <property type="nucleotide sequence ID" value="NZ_JAKOOW010000017.1"/>
</dbReference>
<evidence type="ECO:0000313" key="3">
    <source>
        <dbReference type="Proteomes" id="UP001298424"/>
    </source>
</evidence>
<feature type="transmembrane region" description="Helical" evidence="1">
    <location>
        <begin position="166"/>
        <end position="184"/>
    </location>
</feature>